<feature type="domain" description="ABC transporter" evidence="8">
    <location>
        <begin position="343"/>
        <end position="579"/>
    </location>
</feature>
<feature type="transmembrane region" description="Helical" evidence="7">
    <location>
        <begin position="140"/>
        <end position="158"/>
    </location>
</feature>
<dbReference type="InterPro" id="IPR027417">
    <property type="entry name" value="P-loop_NTPase"/>
</dbReference>
<dbReference type="PANTHER" id="PTHR43394">
    <property type="entry name" value="ATP-DEPENDENT PERMEASE MDL1, MITOCHONDRIAL"/>
    <property type="match status" value="1"/>
</dbReference>
<dbReference type="SMART" id="SM00382">
    <property type="entry name" value="AAA"/>
    <property type="match status" value="1"/>
</dbReference>
<dbReference type="Pfam" id="PF00005">
    <property type="entry name" value="ABC_tran"/>
    <property type="match status" value="1"/>
</dbReference>
<organism evidence="10 11">
    <name type="scientific">Tumebacillus amylolyticus</name>
    <dbReference type="NCBI Taxonomy" id="2801339"/>
    <lineage>
        <taxon>Bacteria</taxon>
        <taxon>Bacillati</taxon>
        <taxon>Bacillota</taxon>
        <taxon>Bacilli</taxon>
        <taxon>Bacillales</taxon>
        <taxon>Alicyclobacillaceae</taxon>
        <taxon>Tumebacillus</taxon>
    </lineage>
</organism>
<proteinExistence type="predicted"/>
<dbReference type="SUPFAM" id="SSF90123">
    <property type="entry name" value="ABC transporter transmembrane region"/>
    <property type="match status" value="1"/>
</dbReference>
<dbReference type="InterPro" id="IPR011527">
    <property type="entry name" value="ABC1_TM_dom"/>
</dbReference>
<dbReference type="InterPro" id="IPR003593">
    <property type="entry name" value="AAA+_ATPase"/>
</dbReference>
<dbReference type="Gene3D" id="3.40.50.300">
    <property type="entry name" value="P-loop containing nucleotide triphosphate hydrolases"/>
    <property type="match status" value="1"/>
</dbReference>
<name>A0ABS1JBW3_9BACL</name>
<keyword evidence="5 7" id="KW-1133">Transmembrane helix</keyword>
<comment type="subcellular location">
    <subcellularLocation>
        <location evidence="1">Cell membrane</location>
        <topology evidence="1">Multi-pass membrane protein</topology>
    </subcellularLocation>
</comment>
<evidence type="ECO:0000259" key="9">
    <source>
        <dbReference type="PROSITE" id="PS50929"/>
    </source>
</evidence>
<reference evidence="10 11" key="1">
    <citation type="submission" date="2021-01" db="EMBL/GenBank/DDBJ databases">
        <title>Tumebacillus sp. strain ITR2 16S ribosomal RNA gene Genome sequencing and assembly.</title>
        <authorList>
            <person name="Kang M."/>
        </authorList>
    </citation>
    <scope>NUCLEOTIDE SEQUENCE [LARGE SCALE GENOMIC DNA]</scope>
    <source>
        <strain evidence="10 11">ITR2</strain>
    </source>
</reference>
<evidence type="ECO:0000256" key="5">
    <source>
        <dbReference type="ARBA" id="ARBA00022989"/>
    </source>
</evidence>
<evidence type="ECO:0000256" key="6">
    <source>
        <dbReference type="ARBA" id="ARBA00023136"/>
    </source>
</evidence>
<evidence type="ECO:0000256" key="7">
    <source>
        <dbReference type="SAM" id="Phobius"/>
    </source>
</evidence>
<dbReference type="Proteomes" id="UP000602284">
    <property type="component" value="Unassembled WGS sequence"/>
</dbReference>
<accession>A0ABS1JBW3</accession>
<evidence type="ECO:0000259" key="8">
    <source>
        <dbReference type="PROSITE" id="PS50893"/>
    </source>
</evidence>
<gene>
    <name evidence="10" type="ORF">JJB07_13725</name>
</gene>
<evidence type="ECO:0000256" key="2">
    <source>
        <dbReference type="ARBA" id="ARBA00022692"/>
    </source>
</evidence>
<keyword evidence="2 7" id="KW-0812">Transmembrane</keyword>
<dbReference type="PROSITE" id="PS50893">
    <property type="entry name" value="ABC_TRANSPORTER_2"/>
    <property type="match status" value="1"/>
</dbReference>
<evidence type="ECO:0000256" key="4">
    <source>
        <dbReference type="ARBA" id="ARBA00022840"/>
    </source>
</evidence>
<dbReference type="PROSITE" id="PS50929">
    <property type="entry name" value="ABC_TM1F"/>
    <property type="match status" value="1"/>
</dbReference>
<dbReference type="PROSITE" id="PS00211">
    <property type="entry name" value="ABC_TRANSPORTER_1"/>
    <property type="match status" value="1"/>
</dbReference>
<keyword evidence="6 7" id="KW-0472">Membrane</keyword>
<feature type="transmembrane region" description="Helical" evidence="7">
    <location>
        <begin position="21"/>
        <end position="43"/>
    </location>
</feature>
<keyword evidence="3" id="KW-0547">Nucleotide-binding</keyword>
<comment type="caution">
    <text evidence="10">The sequence shown here is derived from an EMBL/GenBank/DDBJ whole genome shotgun (WGS) entry which is preliminary data.</text>
</comment>
<evidence type="ECO:0000313" key="10">
    <source>
        <dbReference type="EMBL" id="MBL0387695.1"/>
    </source>
</evidence>
<dbReference type="PANTHER" id="PTHR43394:SF1">
    <property type="entry name" value="ATP-BINDING CASSETTE SUB-FAMILY B MEMBER 10, MITOCHONDRIAL"/>
    <property type="match status" value="1"/>
</dbReference>
<dbReference type="Gene3D" id="1.20.1560.10">
    <property type="entry name" value="ABC transporter type 1, transmembrane domain"/>
    <property type="match status" value="1"/>
</dbReference>
<sequence length="592" mass="66391">MNATSSPLLFSYRVIFRAAPLAGMALILCTILIGFMPGIQAFMLTSLMEQLSDPAPPTSWGGVPLAFIGITVVSVVQMLCSLGNNLAFQYAKNRMNTRCTELILQKVPRLAAESFEIDGVHDQLYRAYSNREAPFEQIRAFHSVGSIFISLISFLVYVQSLNMWLSVVFALSIVLYSVQMFFQSKVEHRVYEEQTAQERELNHLAEIGTRKNFGKEVRLFGLAGYVFDTWLSLSERLTKQVLRVRTKHHLQNLFLTTAGFATVTIFFVIVALSVGSGQTSTAAFAGLVSFIGQLGYMISNVGKQTRDFNLTRLKVRNVIEFLQVQEDAVPEAQQQLFDVQGTLHVKNVSFRYPGSETWTLQDINLEINPGETIGIVGENGAGKTTLACLLAGLYKPIDGEILLDHVPLRELSAEFRTQQIGFVHQKPIRYELSFRENIELAATAERGALEDVVEAFHMHDLLQKMPEGFETLLGRSFGTLDLSGGEWQRMAIARCVVRNPAVYILDEPTSALDPENESMIFNLFHQLSAQKTTVIISHRLGSIKGVDKIVVLNRGRIVEVGRHEDLIARGGEYCRLYELQAQWYKEGEWCEA</sequence>
<feature type="domain" description="ABC transmembrane type-1" evidence="9">
    <location>
        <begin position="25"/>
        <end position="310"/>
    </location>
</feature>
<evidence type="ECO:0000313" key="11">
    <source>
        <dbReference type="Proteomes" id="UP000602284"/>
    </source>
</evidence>
<feature type="transmembrane region" description="Helical" evidence="7">
    <location>
        <begin position="253"/>
        <end position="274"/>
    </location>
</feature>
<feature type="transmembrane region" description="Helical" evidence="7">
    <location>
        <begin position="63"/>
        <end position="88"/>
    </location>
</feature>
<feature type="transmembrane region" description="Helical" evidence="7">
    <location>
        <begin position="164"/>
        <end position="182"/>
    </location>
</feature>
<dbReference type="RefSeq" id="WP_201635951.1">
    <property type="nucleotide sequence ID" value="NZ_JAEQNB010000004.1"/>
</dbReference>
<dbReference type="InterPro" id="IPR039421">
    <property type="entry name" value="Type_1_exporter"/>
</dbReference>
<dbReference type="EMBL" id="JAEQNB010000004">
    <property type="protein sequence ID" value="MBL0387695.1"/>
    <property type="molecule type" value="Genomic_DNA"/>
</dbReference>
<keyword evidence="11" id="KW-1185">Reference proteome</keyword>
<dbReference type="InterPro" id="IPR036640">
    <property type="entry name" value="ABC1_TM_sf"/>
</dbReference>
<feature type="transmembrane region" description="Helical" evidence="7">
    <location>
        <begin position="280"/>
        <end position="298"/>
    </location>
</feature>
<dbReference type="InterPro" id="IPR003439">
    <property type="entry name" value="ABC_transporter-like_ATP-bd"/>
</dbReference>
<dbReference type="SUPFAM" id="SSF52540">
    <property type="entry name" value="P-loop containing nucleoside triphosphate hydrolases"/>
    <property type="match status" value="1"/>
</dbReference>
<evidence type="ECO:0000256" key="3">
    <source>
        <dbReference type="ARBA" id="ARBA00022741"/>
    </source>
</evidence>
<evidence type="ECO:0000256" key="1">
    <source>
        <dbReference type="ARBA" id="ARBA00004651"/>
    </source>
</evidence>
<dbReference type="GO" id="GO:0005524">
    <property type="term" value="F:ATP binding"/>
    <property type="evidence" value="ECO:0007669"/>
    <property type="project" value="UniProtKB-KW"/>
</dbReference>
<dbReference type="InterPro" id="IPR017871">
    <property type="entry name" value="ABC_transporter-like_CS"/>
</dbReference>
<keyword evidence="4 10" id="KW-0067">ATP-binding</keyword>
<protein>
    <submittedName>
        <fullName evidence="10">ABC transporter ATP-binding protein</fullName>
    </submittedName>
</protein>